<dbReference type="EMBL" id="LFVZ01000010">
    <property type="protein sequence ID" value="KTW27413.1"/>
    <property type="molecule type" value="Genomic_DNA"/>
</dbReference>
<keyword evidence="3" id="KW-1185">Reference proteome</keyword>
<organism evidence="2 3">
    <name type="scientific">Pneumocystis carinii (strain B80)</name>
    <name type="common">Rat pneumocystis pneumonia agent</name>
    <name type="synonym">Pneumocystis carinii f. sp. carinii</name>
    <dbReference type="NCBI Taxonomy" id="1408658"/>
    <lineage>
        <taxon>Eukaryota</taxon>
        <taxon>Fungi</taxon>
        <taxon>Dikarya</taxon>
        <taxon>Ascomycota</taxon>
        <taxon>Taphrinomycotina</taxon>
        <taxon>Pneumocystomycetes</taxon>
        <taxon>Pneumocystaceae</taxon>
        <taxon>Pneumocystis</taxon>
    </lineage>
</organism>
<evidence type="ECO:0000313" key="3">
    <source>
        <dbReference type="Proteomes" id="UP000054454"/>
    </source>
</evidence>
<feature type="region of interest" description="Disordered" evidence="1">
    <location>
        <begin position="324"/>
        <end position="346"/>
    </location>
</feature>
<dbReference type="OrthoDB" id="2555519at2759"/>
<accession>A0A0W4ZGB5</accession>
<evidence type="ECO:0000313" key="2">
    <source>
        <dbReference type="EMBL" id="KTW27413.1"/>
    </source>
</evidence>
<proteinExistence type="predicted"/>
<feature type="compositionally biased region" description="Polar residues" evidence="1">
    <location>
        <begin position="201"/>
        <end position="216"/>
    </location>
</feature>
<protein>
    <submittedName>
        <fullName evidence="2">Uncharacterized protein</fullName>
    </submittedName>
</protein>
<dbReference type="RefSeq" id="XP_018225455.1">
    <property type="nucleotide sequence ID" value="XM_018370937.1"/>
</dbReference>
<dbReference type="PANTHER" id="PTHR38701">
    <property type="entry name" value="CHROMOSOME 8, WHOLE GENOME SHOTGUN SEQUENCE"/>
    <property type="match status" value="1"/>
</dbReference>
<dbReference type="AlphaFoldDB" id="A0A0W4ZGB5"/>
<dbReference type="GeneID" id="28937140"/>
<feature type="region of interest" description="Disordered" evidence="1">
    <location>
        <begin position="201"/>
        <end position="221"/>
    </location>
</feature>
<sequence>MSLLRLKNINKDIKQTETQDKSLNSQIKDSRKVENYCAQVSNNLLQSASQSPRKRVQSFFQNEQDIYNNDELNEQGIFSGCQEIRSNLNIRQNFHLDQYPVKENISTEFERQIYHTRKESKFFYANEFRQQKSLSEICFTKDSKVSPQLSQHKNTSPEKQQLPKYFYANESHISQDHYLLSPNSNLPVSSKSIQPISKDNYDESSIISSRNKTPLGSPSKREIKSTNIKNLSNIQYINDTFPINNEIEKSPQNISKTSKIPLGHALTEESDYTKFARTNRKILDLEISNTSLIALNNTLEKQSRRQMSEIKALRKKIIPDNISITSSTTDSTSNSEENDTCSQLSQNSSSSITNFQKFIDNSLFFTNSLKKALKLTKHLINEGRHALENQKSIDTPIYLKVMKKSTDSEILNYEDTDNFKNS</sequence>
<dbReference type="PANTHER" id="PTHR38701:SF1">
    <property type="entry name" value="UP-REGULATED DURING SEPTATION PROTEIN 1 DOMAIN-CONTAINING PROTEIN"/>
    <property type="match status" value="1"/>
</dbReference>
<name>A0A0W4ZGB5_PNEC8</name>
<evidence type="ECO:0000256" key="1">
    <source>
        <dbReference type="SAM" id="MobiDB-lite"/>
    </source>
</evidence>
<dbReference type="VEuPathDB" id="FungiDB:T552_02392"/>
<gene>
    <name evidence="2" type="ORF">T552_02392</name>
</gene>
<comment type="caution">
    <text evidence="2">The sequence shown here is derived from an EMBL/GenBank/DDBJ whole genome shotgun (WGS) entry which is preliminary data.</text>
</comment>
<reference evidence="3" key="1">
    <citation type="journal article" date="2016" name="Nat. Commun.">
        <title>Genome analysis of three Pneumocystis species reveals adaptation mechanisms to life exclusively in mammalian hosts.</title>
        <authorList>
            <person name="Ma L."/>
            <person name="Chen Z."/>
            <person name="Huang D.W."/>
            <person name="Kutty G."/>
            <person name="Ishihara M."/>
            <person name="Wang H."/>
            <person name="Abouelleil A."/>
            <person name="Bishop L."/>
            <person name="Davey E."/>
            <person name="Deng R."/>
            <person name="Deng X."/>
            <person name="Fan L."/>
            <person name="Fantoni G."/>
            <person name="Fitzgerald M."/>
            <person name="Gogineni E."/>
            <person name="Goldberg J.M."/>
            <person name="Handley G."/>
            <person name="Hu X."/>
            <person name="Huber C."/>
            <person name="Jiao X."/>
            <person name="Jones K."/>
            <person name="Levin J.Z."/>
            <person name="Liu Y."/>
            <person name="Macdonald P."/>
            <person name="Melnikov A."/>
            <person name="Raley C."/>
            <person name="Sassi M."/>
            <person name="Sherman B.T."/>
            <person name="Song X."/>
            <person name="Sykes S."/>
            <person name="Tran B."/>
            <person name="Walsh L."/>
            <person name="Xia Y."/>
            <person name="Yang J."/>
            <person name="Young S."/>
            <person name="Zeng Q."/>
            <person name="Zheng X."/>
            <person name="Stephens R."/>
            <person name="Nusbaum C."/>
            <person name="Birren B.W."/>
            <person name="Azadi P."/>
            <person name="Lempicki R.A."/>
            <person name="Cuomo C.A."/>
            <person name="Kovacs J.A."/>
        </authorList>
    </citation>
    <scope>NUCLEOTIDE SEQUENCE [LARGE SCALE GENOMIC DNA]</scope>
    <source>
        <strain evidence="3">B80</strain>
    </source>
</reference>
<dbReference type="Proteomes" id="UP000054454">
    <property type="component" value="Unassembled WGS sequence"/>
</dbReference>